<sequence>MASALVSRPTLRDKQVSSLVSLLNFNATQAGAAAVNGSYANSAHVNGLVNGSTPGNPLPVWKILILDSRSQDVLATTLKVSDLRDNGVTLHLQLHADRPALPDVPAVYFVMPTRENVLRIAEDLKRNLYESFYINFTSSLPRGLLEEFANQVALSGTVDLVEQVYDQNLDFIVLEPALFSLAPALSTPSFSNAVASSSTATHVDDLRSTYERLNDPKSGDSDIEALVDRIAKGLFSVIATLGQLPIIRCPGGNAAEMVARKVDARLRESAASRGSTLFNESGGASSFQRPVLIILDRNIDLVPMLAHSWTYQALVNDVLEMKLNRVTVEALEAGRSQKRTYDLDTKDFFWERNAGSPFPQVAEEIDAELTKYKADAADITRTTGIGDLTDVSQIDMTSNAAHLKAAIEALPKLTARKQTLDAHMNIASALLEGIKDRGLDNLFQLEEAITKQTKATILEALRDTSKTKGKPEDKLRLLIYFYLSSPDGAVSKDDIAEYERSLKETGVDMGAWEYVKRTREISRMTSFAVPSSQPQAAGGELFRGFSSLSNRLTDRLKEGGLSGGFDNIISGVKNFLPAKKDVAVTRIVEAIMEPSAASTQALQDTDEYLQFDPKSGRSGAGSKSTAASGRNRQTFNEGIVFMVGGASYVEFANLQELATRSSGGQAPQTTAATARKRVTYGGTEVLNPQGFLGALSALARA</sequence>
<gene>
    <name evidence="3" type="primary">Mo04788</name>
    <name evidence="3" type="ORF">E5Q_04788</name>
</gene>
<evidence type="ECO:0000256" key="1">
    <source>
        <dbReference type="ARBA" id="ARBA00009884"/>
    </source>
</evidence>
<dbReference type="PANTHER" id="PTHR11679">
    <property type="entry name" value="VESICLE PROTEIN SORTING-ASSOCIATED"/>
    <property type="match status" value="1"/>
</dbReference>
<name>G7E5J5_MIXOS</name>
<dbReference type="GO" id="GO:0016192">
    <property type="term" value="P:vesicle-mediated transport"/>
    <property type="evidence" value="ECO:0007669"/>
    <property type="project" value="InterPro"/>
</dbReference>
<dbReference type="HOGENOM" id="CLU_016216_2_0_1"/>
<dbReference type="eggNOG" id="KOG1301">
    <property type="taxonomic scope" value="Eukaryota"/>
</dbReference>
<comment type="caution">
    <text evidence="3">The sequence shown here is derived from an EMBL/GenBank/DDBJ whole genome shotgun (WGS) entry which is preliminary data.</text>
</comment>
<feature type="region of interest" description="Disordered" evidence="2">
    <location>
        <begin position="610"/>
        <end position="629"/>
    </location>
</feature>
<reference evidence="3 4" key="1">
    <citation type="journal article" date="2011" name="J. Gen. Appl. Microbiol.">
        <title>Draft genome sequencing of the enigmatic basidiomycete Mixia osmundae.</title>
        <authorList>
            <person name="Nishida H."/>
            <person name="Nagatsuka Y."/>
            <person name="Sugiyama J."/>
        </authorList>
    </citation>
    <scope>NUCLEOTIDE SEQUENCE [LARGE SCALE GENOMIC DNA]</scope>
    <source>
        <strain evidence="4">CBS 9802 / IAM 14324 / JCM 22182 / KY 12970</strain>
    </source>
</reference>
<proteinExistence type="inferred from homology"/>
<dbReference type="Gene3D" id="3.40.50.1910">
    <property type="match status" value="1"/>
</dbReference>
<dbReference type="InterPro" id="IPR027482">
    <property type="entry name" value="Sec1-like_dom2"/>
</dbReference>
<dbReference type="InParanoid" id="G7E5J5"/>
<dbReference type="Gene3D" id="3.40.50.2060">
    <property type="match status" value="1"/>
</dbReference>
<dbReference type="AlphaFoldDB" id="G7E5J5"/>
<dbReference type="OMA" id="VNDLRAW"/>
<dbReference type="Pfam" id="PF00995">
    <property type="entry name" value="Sec1"/>
    <property type="match status" value="1"/>
</dbReference>
<dbReference type="OrthoDB" id="10251230at2759"/>
<dbReference type="PIRSF" id="PIRSF005715">
    <property type="entry name" value="VPS45_Sec1"/>
    <property type="match status" value="1"/>
</dbReference>
<dbReference type="InterPro" id="IPR043127">
    <property type="entry name" value="Sec-1-like_dom3a"/>
</dbReference>
<evidence type="ECO:0008006" key="5">
    <source>
        <dbReference type="Google" id="ProtNLM"/>
    </source>
</evidence>
<organism evidence="3 4">
    <name type="scientific">Mixia osmundae (strain CBS 9802 / IAM 14324 / JCM 22182 / KY 12970)</name>
    <dbReference type="NCBI Taxonomy" id="764103"/>
    <lineage>
        <taxon>Eukaryota</taxon>
        <taxon>Fungi</taxon>
        <taxon>Dikarya</taxon>
        <taxon>Basidiomycota</taxon>
        <taxon>Pucciniomycotina</taxon>
        <taxon>Mixiomycetes</taxon>
        <taxon>Mixiales</taxon>
        <taxon>Mixiaceae</taxon>
        <taxon>Mixia</taxon>
    </lineage>
</organism>
<dbReference type="FunCoup" id="G7E5J5">
    <property type="interactions" value="731"/>
</dbReference>
<dbReference type="RefSeq" id="XP_014569358.1">
    <property type="nucleotide sequence ID" value="XM_014713872.1"/>
</dbReference>
<dbReference type="InterPro" id="IPR001619">
    <property type="entry name" value="Sec1-like"/>
</dbReference>
<evidence type="ECO:0000256" key="2">
    <source>
        <dbReference type="SAM" id="MobiDB-lite"/>
    </source>
</evidence>
<protein>
    <recommendedName>
        <fullName evidence="5">SLY1 protein</fullName>
    </recommendedName>
</protein>
<evidence type="ECO:0000313" key="4">
    <source>
        <dbReference type="Proteomes" id="UP000009131"/>
    </source>
</evidence>
<dbReference type="STRING" id="764103.G7E5J5"/>
<dbReference type="InterPro" id="IPR036045">
    <property type="entry name" value="Sec1-like_sf"/>
</dbReference>
<feature type="compositionally biased region" description="Low complexity" evidence="2">
    <location>
        <begin position="616"/>
        <end position="629"/>
    </location>
</feature>
<dbReference type="EMBL" id="BABT02000150">
    <property type="protein sequence ID" value="GAA98105.1"/>
    <property type="molecule type" value="Genomic_DNA"/>
</dbReference>
<accession>G7E5J5</accession>
<dbReference type="Gene3D" id="3.90.830.10">
    <property type="entry name" value="Syntaxin Binding Protein 1, Chain A, domain 2"/>
    <property type="match status" value="1"/>
</dbReference>
<dbReference type="SUPFAM" id="SSF56815">
    <property type="entry name" value="Sec1/munc18-like (SM) proteins"/>
    <property type="match status" value="1"/>
</dbReference>
<reference evidence="3 4" key="2">
    <citation type="journal article" date="2012" name="Open Biol.">
        <title>Characteristics of nucleosomes and linker DNA regions on the genome of the basidiomycete Mixia osmundae revealed by mono- and dinucleosome mapping.</title>
        <authorList>
            <person name="Nishida H."/>
            <person name="Kondo S."/>
            <person name="Matsumoto T."/>
            <person name="Suzuki Y."/>
            <person name="Yoshikawa H."/>
            <person name="Taylor T.D."/>
            <person name="Sugiyama J."/>
        </authorList>
    </citation>
    <scope>NUCLEOTIDE SEQUENCE [LARGE SCALE GENOMIC DNA]</scope>
    <source>
        <strain evidence="4">CBS 9802 / IAM 14324 / JCM 22182 / KY 12970</strain>
    </source>
</reference>
<keyword evidence="4" id="KW-1185">Reference proteome</keyword>
<comment type="similarity">
    <text evidence="1">Belongs to the STXBP/unc-18/SEC1 family.</text>
</comment>
<dbReference type="InterPro" id="IPR043154">
    <property type="entry name" value="Sec-1-like_dom1"/>
</dbReference>
<dbReference type="Gene3D" id="1.25.40.60">
    <property type="match status" value="1"/>
</dbReference>
<dbReference type="Proteomes" id="UP000009131">
    <property type="component" value="Unassembled WGS sequence"/>
</dbReference>
<evidence type="ECO:0000313" key="3">
    <source>
        <dbReference type="EMBL" id="GAA98105.1"/>
    </source>
</evidence>